<feature type="non-terminal residue" evidence="1">
    <location>
        <position position="1"/>
    </location>
</feature>
<protein>
    <submittedName>
        <fullName evidence="1">Uncharacterized protein</fullName>
    </submittedName>
</protein>
<dbReference type="EMBL" id="JABBWK010000001">
    <property type="protein sequence ID" value="KAG1908529.1"/>
    <property type="molecule type" value="Genomic_DNA"/>
</dbReference>
<name>A0AAD4ELR8_9AGAM</name>
<evidence type="ECO:0000313" key="1">
    <source>
        <dbReference type="EMBL" id="KAG1908529.1"/>
    </source>
</evidence>
<dbReference type="GeneID" id="64668372"/>
<proteinExistence type="predicted"/>
<dbReference type="RefSeq" id="XP_041234104.1">
    <property type="nucleotide sequence ID" value="XM_041374074.1"/>
</dbReference>
<organism evidence="1 2">
    <name type="scientific">Suillus fuscotomentosus</name>
    <dbReference type="NCBI Taxonomy" id="1912939"/>
    <lineage>
        <taxon>Eukaryota</taxon>
        <taxon>Fungi</taxon>
        <taxon>Dikarya</taxon>
        <taxon>Basidiomycota</taxon>
        <taxon>Agaricomycotina</taxon>
        <taxon>Agaricomycetes</taxon>
        <taxon>Agaricomycetidae</taxon>
        <taxon>Boletales</taxon>
        <taxon>Suillineae</taxon>
        <taxon>Suillaceae</taxon>
        <taxon>Suillus</taxon>
    </lineage>
</organism>
<sequence length="81" mass="9232">GKAYKVPQKHNKSTGNESSALLAFSNANWGAPTRLYIKSITCMGDSVIHKIWERTQNLSTKRHGVWKDLDEESEDEHTLIY</sequence>
<dbReference type="Proteomes" id="UP001195769">
    <property type="component" value="Unassembled WGS sequence"/>
</dbReference>
<accession>A0AAD4ELR8</accession>
<evidence type="ECO:0000313" key="2">
    <source>
        <dbReference type="Proteomes" id="UP001195769"/>
    </source>
</evidence>
<gene>
    <name evidence="1" type="ORF">F5891DRAFT_937064</name>
</gene>
<keyword evidence="2" id="KW-1185">Reference proteome</keyword>
<reference evidence="1" key="1">
    <citation type="journal article" date="2020" name="New Phytol.">
        <title>Comparative genomics reveals dynamic genome evolution in host specialist ectomycorrhizal fungi.</title>
        <authorList>
            <person name="Lofgren L.A."/>
            <person name="Nguyen N.H."/>
            <person name="Vilgalys R."/>
            <person name="Ruytinx J."/>
            <person name="Liao H.L."/>
            <person name="Branco S."/>
            <person name="Kuo A."/>
            <person name="LaButti K."/>
            <person name="Lipzen A."/>
            <person name="Andreopoulos W."/>
            <person name="Pangilinan J."/>
            <person name="Riley R."/>
            <person name="Hundley H."/>
            <person name="Na H."/>
            <person name="Barry K."/>
            <person name="Grigoriev I.V."/>
            <person name="Stajich J.E."/>
            <person name="Kennedy P.G."/>
        </authorList>
    </citation>
    <scope>NUCLEOTIDE SEQUENCE</scope>
    <source>
        <strain evidence="1">FC203</strain>
    </source>
</reference>
<comment type="caution">
    <text evidence="1">The sequence shown here is derived from an EMBL/GenBank/DDBJ whole genome shotgun (WGS) entry which is preliminary data.</text>
</comment>
<dbReference type="AlphaFoldDB" id="A0AAD4ELR8"/>